<dbReference type="GO" id="GO:0015888">
    <property type="term" value="P:thiamine transport"/>
    <property type="evidence" value="ECO:0007669"/>
    <property type="project" value="TreeGrafter"/>
</dbReference>
<dbReference type="SUPFAM" id="SSF140683">
    <property type="entry name" value="SP0561-like"/>
    <property type="match status" value="1"/>
</dbReference>
<dbReference type="AlphaFoldDB" id="A0A170MWN8"/>
<dbReference type="Gene3D" id="1.10.3910.10">
    <property type="entry name" value="SP0561-like"/>
    <property type="match status" value="1"/>
</dbReference>
<dbReference type="EMBL" id="LVEA01000025">
    <property type="protein sequence ID" value="KYL04968.1"/>
    <property type="molecule type" value="Genomic_DNA"/>
</dbReference>
<accession>A0A170MWN8</accession>
<comment type="caution">
    <text evidence="2">The sequence shown here is derived from an EMBL/GenBank/DDBJ whole genome shotgun (WGS) entry which is preliminary data.</text>
</comment>
<dbReference type="SUPFAM" id="SSF53850">
    <property type="entry name" value="Periplasmic binding protein-like II"/>
    <property type="match status" value="1"/>
</dbReference>
<dbReference type="PANTHER" id="PTHR30006:SF2">
    <property type="entry name" value="ABC TRANSPORTER SUBSTRATE-BINDING PROTEIN"/>
    <property type="match status" value="1"/>
</dbReference>
<proteinExistence type="predicted"/>
<dbReference type="eggNOG" id="COG1840">
    <property type="taxonomic scope" value="Bacteria"/>
</dbReference>
<dbReference type="RefSeq" id="WP_005958014.1">
    <property type="nucleotide sequence ID" value="NZ_CAXOUM010000013.1"/>
</dbReference>
<reference evidence="2 3" key="1">
    <citation type="submission" date="2016-03" db="EMBL/GenBank/DDBJ databases">
        <title>Comparative genomics of human isolates of Fusobacterium necrophorum.</title>
        <authorList>
            <person name="Jensen A."/>
            <person name="Bank S."/>
            <person name="Andersen P.S."/>
            <person name="Kristensen L.H."/>
            <person name="Prag J."/>
        </authorList>
    </citation>
    <scope>NUCLEOTIDE SEQUENCE [LARGE SCALE GENOMIC DNA]</scope>
    <source>
        <strain evidence="2 3">LS_1264</strain>
    </source>
</reference>
<dbReference type="GO" id="GO:0030288">
    <property type="term" value="C:outer membrane-bounded periplasmic space"/>
    <property type="evidence" value="ECO:0007669"/>
    <property type="project" value="TreeGrafter"/>
</dbReference>
<evidence type="ECO:0000313" key="3">
    <source>
        <dbReference type="Proteomes" id="UP000075816"/>
    </source>
</evidence>
<evidence type="ECO:0000313" key="2">
    <source>
        <dbReference type="EMBL" id="KYL04968.1"/>
    </source>
</evidence>
<protein>
    <submittedName>
        <fullName evidence="2">Spermidine/putrescine ABC transporter substrate-binding protein</fullName>
    </submittedName>
</protein>
<dbReference type="Proteomes" id="UP000075816">
    <property type="component" value="Unassembled WGS sequence"/>
</dbReference>
<dbReference type="InterPro" id="IPR038062">
    <property type="entry name" value="ScdA-like_N_sf"/>
</dbReference>
<name>A0A170MWN8_9FUSO</name>
<dbReference type="GO" id="GO:0030975">
    <property type="term" value="F:thiamine binding"/>
    <property type="evidence" value="ECO:0007669"/>
    <property type="project" value="TreeGrafter"/>
</dbReference>
<dbReference type="PANTHER" id="PTHR30006">
    <property type="entry name" value="THIAMINE-BINDING PERIPLASMIC PROTEIN-RELATED"/>
    <property type="match status" value="1"/>
</dbReference>
<dbReference type="KEGG" id="fnf:BSQ88_10070"/>
<sequence>MYIKVSMNIKEIIAKYPETKAVFENQGIQGLEEEKVLQILEAYPLSEIMKLKKMDASAFVNHLEESIKATRETSDITMKKEEKKENALSLLGLLPCPVRIPLLEGFQNFLQAHPDIEVNYELKAASSGLAWLKKDVIEANHVDQLADMFLSAGFDLFFDNKWMGKWKSEGIFEDMTGLAHYNTDFENEHISLKDPKGDYSMIGVVPAIFLVNKTALGSRKVPESWSDILSDEFEHSISLPIADFDLFNSILVHIYKLYGQEGVTKLGKSLLSNLHPAQMVDAKELAITIMPFFFSKMIKENGPMQVVWPKEGAIISPIFMLTKKNRREELKPIVDFMAGKEVGNIISHQGLFPSVHPEVENVTAGKPFVWIGWDFIYSHDMGQLLQDCETWFRKGAEHL</sequence>
<organism evidence="2 3">
    <name type="scientific">Fusobacterium necrophorum subsp. funduliforme</name>
    <dbReference type="NCBI Taxonomy" id="143387"/>
    <lineage>
        <taxon>Bacteria</taxon>
        <taxon>Fusobacteriati</taxon>
        <taxon>Fusobacteriota</taxon>
        <taxon>Fusobacteriia</taxon>
        <taxon>Fusobacteriales</taxon>
        <taxon>Fusobacteriaceae</taxon>
        <taxon>Fusobacterium</taxon>
    </lineage>
</organism>
<gene>
    <name evidence="2" type="ORF">A2J07_09730</name>
</gene>
<dbReference type="Gene3D" id="3.40.190.10">
    <property type="entry name" value="Periplasmic binding protein-like II"/>
    <property type="match status" value="2"/>
</dbReference>
<dbReference type="GO" id="GO:0030976">
    <property type="term" value="F:thiamine pyrophosphate binding"/>
    <property type="evidence" value="ECO:0007669"/>
    <property type="project" value="TreeGrafter"/>
</dbReference>
<dbReference type="Pfam" id="PF13343">
    <property type="entry name" value="SBP_bac_6"/>
    <property type="match status" value="1"/>
</dbReference>
<evidence type="ECO:0000256" key="1">
    <source>
        <dbReference type="ARBA" id="ARBA00022729"/>
    </source>
</evidence>
<keyword evidence="1" id="KW-0732">Signal</keyword>